<dbReference type="InterPro" id="IPR002656">
    <property type="entry name" value="Acyl_transf_3_dom"/>
</dbReference>
<evidence type="ECO:0000256" key="3">
    <source>
        <dbReference type="ARBA" id="ARBA00022475"/>
    </source>
</evidence>
<dbReference type="GO" id="GO:0016413">
    <property type="term" value="F:O-acetyltransferase activity"/>
    <property type="evidence" value="ECO:0007669"/>
    <property type="project" value="TreeGrafter"/>
</dbReference>
<keyword evidence="5 7" id="KW-1133">Transmembrane helix</keyword>
<evidence type="ECO:0000256" key="5">
    <source>
        <dbReference type="ARBA" id="ARBA00022989"/>
    </source>
</evidence>
<keyword evidence="6 7" id="KW-0472">Membrane</keyword>
<proteinExistence type="inferred from homology"/>
<feature type="domain" description="Acyltransferase 3" evidence="8">
    <location>
        <begin position="18"/>
        <end position="329"/>
    </location>
</feature>
<feature type="transmembrane region" description="Helical" evidence="7">
    <location>
        <begin position="223"/>
        <end position="243"/>
    </location>
</feature>
<evidence type="ECO:0000256" key="6">
    <source>
        <dbReference type="ARBA" id="ARBA00023136"/>
    </source>
</evidence>
<evidence type="ECO:0000313" key="9">
    <source>
        <dbReference type="EMBL" id="AHF23682.1"/>
    </source>
</evidence>
<feature type="transmembrane region" description="Helical" evidence="7">
    <location>
        <begin position="319"/>
        <end position="341"/>
    </location>
</feature>
<keyword evidence="4 7" id="KW-0812">Transmembrane</keyword>
<accession>W0FLJ4</accession>
<feature type="transmembrane region" description="Helical" evidence="7">
    <location>
        <begin position="44"/>
        <end position="66"/>
    </location>
</feature>
<feature type="transmembrane region" description="Helical" evidence="7">
    <location>
        <begin position="141"/>
        <end position="159"/>
    </location>
</feature>
<keyword evidence="9" id="KW-0808">Transferase</keyword>
<keyword evidence="3" id="KW-1003">Cell membrane</keyword>
<feature type="transmembrane region" description="Helical" evidence="7">
    <location>
        <begin position="249"/>
        <end position="266"/>
    </location>
</feature>
<dbReference type="GO" id="GO:0005886">
    <property type="term" value="C:plasma membrane"/>
    <property type="evidence" value="ECO:0007669"/>
    <property type="project" value="UniProtKB-SubCell"/>
</dbReference>
<feature type="transmembrane region" description="Helical" evidence="7">
    <location>
        <begin position="21"/>
        <end position="38"/>
    </location>
</feature>
<feature type="transmembrane region" description="Helical" evidence="7">
    <location>
        <begin position="166"/>
        <end position="184"/>
    </location>
</feature>
<dbReference type="GO" id="GO:0009246">
    <property type="term" value="P:enterobacterial common antigen biosynthetic process"/>
    <property type="evidence" value="ECO:0007669"/>
    <property type="project" value="TreeGrafter"/>
</dbReference>
<dbReference type="AlphaFoldDB" id="W0FLJ4"/>
<comment type="similarity">
    <text evidence="2">Belongs to the acyltransferase 3 family.</text>
</comment>
<evidence type="ECO:0000259" key="8">
    <source>
        <dbReference type="Pfam" id="PF01757"/>
    </source>
</evidence>
<evidence type="ECO:0000256" key="4">
    <source>
        <dbReference type="ARBA" id="ARBA00022692"/>
    </source>
</evidence>
<evidence type="ECO:0000256" key="7">
    <source>
        <dbReference type="SAM" id="Phobius"/>
    </source>
</evidence>
<sequence length="350" mass="39142">MSEERGNITKGKENERNGSLDFWKGIAALSICFCHIRFPGYAGAVMAAFGTCGVALFFLISGYALYDPEADKNTVCKRILKRFKRNLIITLIAVLVCFIYTLVDRMIYGDVRGFLESLKDPVIYIQMLFPGDFGIISGQPLWFMAALLFAYLIFWLLFFFGLKDKIHYLLLPCALLCIAGDMTVSTLGLNFHLCSNAIAAAFPLMLLGFSINRFKDRIKLKDLTLILTACVLALAVILTACLRPGGVDISPLFKMPFSAVMLVICIRQKDRHPSRFFERIGRQDALYFYLVHDLVIDPVIRLYLILAVPSPFFEWTMPFAVLIIALIIAELIGTAVILVTAGSRSSKQSA</sequence>
<feature type="transmembrane region" description="Helical" evidence="7">
    <location>
        <begin position="286"/>
        <end position="307"/>
    </location>
</feature>
<dbReference type="PANTHER" id="PTHR40074">
    <property type="entry name" value="O-ACETYLTRANSFERASE WECH"/>
    <property type="match status" value="1"/>
</dbReference>
<protein>
    <submittedName>
        <fullName evidence="9">Putative acyltransferases</fullName>
    </submittedName>
</protein>
<comment type="subcellular location">
    <subcellularLocation>
        <location evidence="1">Cell membrane</location>
        <topology evidence="1">Multi-pass membrane protein</topology>
    </subcellularLocation>
</comment>
<feature type="transmembrane region" description="Helical" evidence="7">
    <location>
        <begin position="190"/>
        <end position="211"/>
    </location>
</feature>
<dbReference type="Pfam" id="PF01757">
    <property type="entry name" value="Acyl_transf_3"/>
    <property type="match status" value="1"/>
</dbReference>
<name>W0FLJ4_9BACT</name>
<feature type="transmembrane region" description="Helical" evidence="7">
    <location>
        <begin position="87"/>
        <end position="108"/>
    </location>
</feature>
<evidence type="ECO:0000256" key="1">
    <source>
        <dbReference type="ARBA" id="ARBA00004651"/>
    </source>
</evidence>
<evidence type="ECO:0000256" key="2">
    <source>
        <dbReference type="ARBA" id="ARBA00007400"/>
    </source>
</evidence>
<keyword evidence="9" id="KW-0012">Acyltransferase</keyword>
<organism evidence="9">
    <name type="scientific">uncultured bacterium Contig1532b</name>
    <dbReference type="NCBI Taxonomy" id="1393450"/>
    <lineage>
        <taxon>Bacteria</taxon>
        <taxon>environmental samples</taxon>
    </lineage>
</organism>
<dbReference type="EMBL" id="KC246771">
    <property type="protein sequence ID" value="AHF23682.1"/>
    <property type="molecule type" value="Genomic_DNA"/>
</dbReference>
<dbReference type="PANTHER" id="PTHR40074:SF2">
    <property type="entry name" value="O-ACETYLTRANSFERASE WECH"/>
    <property type="match status" value="1"/>
</dbReference>
<reference evidence="9" key="1">
    <citation type="journal article" date="2013" name="PLoS ONE">
        <title>Metagenomic insights into the carbohydrate-active enzymes carried by the microorganisms adhering to solid digesta in the rumen of cows.</title>
        <authorList>
            <person name="Wang L."/>
            <person name="Hatem A."/>
            <person name="Catalyurek U.V."/>
            <person name="Morrison M."/>
            <person name="Yu Z."/>
        </authorList>
    </citation>
    <scope>NUCLEOTIDE SEQUENCE</scope>
</reference>